<comment type="caution">
    <text evidence="2">The sequence shown here is derived from an EMBL/GenBank/DDBJ whole genome shotgun (WGS) entry which is preliminary data.</text>
</comment>
<dbReference type="Pfam" id="PF07313">
    <property type="entry name" value="AmiA-like"/>
    <property type="match status" value="1"/>
</dbReference>
<reference evidence="2 3" key="1">
    <citation type="submission" date="2018-02" db="EMBL/GenBank/DDBJ databases">
        <title>Draft genome sequences of four Parasaccharibacter apium strains isolated from honey bees.</title>
        <authorList>
            <person name="Corby-Harris V.L."/>
            <person name="Anderson K.E."/>
        </authorList>
    </citation>
    <scope>NUCLEOTIDE SEQUENCE [LARGE SCALE GENOMIC DNA]</scope>
    <source>
        <strain evidence="2 3">B8</strain>
    </source>
</reference>
<dbReference type="InterPro" id="IPR038765">
    <property type="entry name" value="Papain-like_cys_pep_sf"/>
</dbReference>
<organism evidence="2 3">
    <name type="scientific">Parasaccharibacter apium</name>
    <dbReference type="NCBI Taxonomy" id="1510841"/>
    <lineage>
        <taxon>Bacteria</taxon>
        <taxon>Pseudomonadati</taxon>
        <taxon>Pseudomonadota</taxon>
        <taxon>Alphaproteobacteria</taxon>
        <taxon>Acetobacterales</taxon>
        <taxon>Acetobacteraceae</taxon>
        <taxon>Parasaccharibacter</taxon>
    </lineage>
</organism>
<accession>A0ABX4ZKF0</accession>
<feature type="region of interest" description="Disordered" evidence="1">
    <location>
        <begin position="31"/>
        <end position="68"/>
    </location>
</feature>
<dbReference type="Gene3D" id="2.30.260.10">
    <property type="entry name" value="putative xylanase like domain"/>
    <property type="match status" value="1"/>
</dbReference>
<dbReference type="EMBL" id="LMYI01000016">
    <property type="protein sequence ID" value="POS61305.1"/>
    <property type="molecule type" value="Genomic_DNA"/>
</dbReference>
<evidence type="ECO:0000313" key="2">
    <source>
        <dbReference type="EMBL" id="POS61305.1"/>
    </source>
</evidence>
<name>A0ABX4ZKF0_9PROT</name>
<dbReference type="InterPro" id="IPR010846">
    <property type="entry name" value="AmiA-like"/>
</dbReference>
<dbReference type="SUPFAM" id="SSF54001">
    <property type="entry name" value="Cysteine proteinases"/>
    <property type="match status" value="1"/>
</dbReference>
<dbReference type="Gene3D" id="1.10.3670.10">
    <property type="entry name" value="Putative xylanase like domain"/>
    <property type="match status" value="1"/>
</dbReference>
<dbReference type="Proteomes" id="UP000237218">
    <property type="component" value="Unassembled WGS sequence"/>
</dbReference>
<evidence type="ECO:0000256" key="1">
    <source>
        <dbReference type="SAM" id="MobiDB-lite"/>
    </source>
</evidence>
<evidence type="ECO:0000313" key="3">
    <source>
        <dbReference type="Proteomes" id="UP000237218"/>
    </source>
</evidence>
<feature type="compositionally biased region" description="Basic residues" evidence="1">
    <location>
        <begin position="37"/>
        <end position="49"/>
    </location>
</feature>
<sequence>MSDGYNDNNMMKRRTFLTGLGLGGLAFSGPSLARGDGHHHARTKQRHLPHGHEHAPAAAPPSDAPALSTLSDTTRQQITQLVSIAPHKSRQERIMLISQFMKGTPYLAQPLIGSTNTAEELILSWRGVNCMTFVEIILAASQSFNVEQFIHALIATRYSHHHVSFTERRHFLSDWLHGSPVLCRDLSPKFSYAQRVEKTLNLKLSSSNNPDNGHEKTQDRYVPGTPLKKRLITYLPTRPLLDDLQTGGVRKIVKTGDVIGIYSPLAGLDVFHIGLAIWHGRTLLFRNASSLPEHRYVVDTPLDHYLQERRGAIIYRPR</sequence>
<proteinExistence type="predicted"/>
<protein>
    <submittedName>
        <fullName evidence="2">DUF1460 domain-containing protein</fullName>
    </submittedName>
</protein>
<keyword evidence="3" id="KW-1185">Reference proteome</keyword>
<gene>
    <name evidence="2" type="ORF">ASQ42_08490</name>
</gene>